<evidence type="ECO:0000313" key="2">
    <source>
        <dbReference type="Proteomes" id="UP001219568"/>
    </source>
</evidence>
<dbReference type="EMBL" id="JAQJZL010000005">
    <property type="protein sequence ID" value="KAJ6041242.1"/>
    <property type="molecule type" value="Genomic_DNA"/>
</dbReference>
<keyword evidence="2" id="KW-1185">Reference proteome</keyword>
<reference evidence="1" key="2">
    <citation type="submission" date="2023-01" db="EMBL/GenBank/DDBJ databases">
        <authorList>
            <person name="Petersen C."/>
        </authorList>
    </citation>
    <scope>NUCLEOTIDE SEQUENCE</scope>
    <source>
        <strain evidence="1">IBT 15450</strain>
    </source>
</reference>
<dbReference type="PANTHER" id="PTHR35041:SF6">
    <property type="entry name" value="FORMYLMETHIONINE DEFORMYLASE-LIKE PROTEIN-RELATED"/>
    <property type="match status" value="1"/>
</dbReference>
<sequence>MISPATLSVRLAPFKEYMFKRVPCVDFTSANFASLGSIIVPNSTAQTYWITGYNGPTPETQRVVNSVATQGTILPIEPPAVNSSWSVEFYGPTIVCDHVNHTLADYITQNVAQAINGSKMITEAGTPTFRMYDYLSWAPESEDPIDSTPFRQVQGNGSDTYTQRLVQLGPLLKDPDNPFVRVLTPAKPFIDGPPLSLFVAVFPHALEYTEYNKVVENVDSIVQKSTILRCLLHNASYQADLTYVNRDQTVNVTDRTVLNGVSFIEGVANTDFDKRIFSNISFIHNPQLMESLSYQSIMDAFGTLLVGSISTEIAVVINRKGSHNTSLSNTDSPNTTIASTTLMDTEEMRFIQSATSLGPKSPFVDYWNGRSVSSSSDSSLLLSKALEELFQNITFSLMSSKMFQ</sequence>
<proteinExistence type="predicted"/>
<gene>
    <name evidence="1" type="ORF">N7460_006632</name>
</gene>
<comment type="caution">
    <text evidence="1">The sequence shown here is derived from an EMBL/GenBank/DDBJ whole genome shotgun (WGS) entry which is preliminary data.</text>
</comment>
<evidence type="ECO:0000313" key="1">
    <source>
        <dbReference type="EMBL" id="KAJ6041242.1"/>
    </source>
</evidence>
<dbReference type="AlphaFoldDB" id="A0AAD6IBZ1"/>
<dbReference type="PANTHER" id="PTHR35041">
    <property type="entry name" value="MEDIATOR OF RNA POLYMERASE II TRANSCRIPTION SUBUNIT 1"/>
    <property type="match status" value="1"/>
</dbReference>
<reference evidence="1" key="1">
    <citation type="journal article" date="2023" name="IMA Fungus">
        <title>Comparative genomic study of the Penicillium genus elucidates a diverse pangenome and 15 lateral gene transfer events.</title>
        <authorList>
            <person name="Petersen C."/>
            <person name="Sorensen T."/>
            <person name="Nielsen M.R."/>
            <person name="Sondergaard T.E."/>
            <person name="Sorensen J.L."/>
            <person name="Fitzpatrick D.A."/>
            <person name="Frisvad J.C."/>
            <person name="Nielsen K.L."/>
        </authorList>
    </citation>
    <scope>NUCLEOTIDE SEQUENCE</scope>
    <source>
        <strain evidence="1">IBT 15450</strain>
    </source>
</reference>
<protein>
    <submittedName>
        <fullName evidence="1">Uncharacterized protein</fullName>
    </submittedName>
</protein>
<name>A0AAD6IBZ1_PENCN</name>
<dbReference type="Proteomes" id="UP001219568">
    <property type="component" value="Unassembled WGS sequence"/>
</dbReference>
<organism evidence="1 2">
    <name type="scientific">Penicillium canescens</name>
    <dbReference type="NCBI Taxonomy" id="5083"/>
    <lineage>
        <taxon>Eukaryota</taxon>
        <taxon>Fungi</taxon>
        <taxon>Dikarya</taxon>
        <taxon>Ascomycota</taxon>
        <taxon>Pezizomycotina</taxon>
        <taxon>Eurotiomycetes</taxon>
        <taxon>Eurotiomycetidae</taxon>
        <taxon>Eurotiales</taxon>
        <taxon>Aspergillaceae</taxon>
        <taxon>Penicillium</taxon>
    </lineage>
</organism>
<accession>A0AAD6IBZ1</accession>